<dbReference type="AlphaFoldDB" id="A0AA91ICM1"/>
<dbReference type="EMBL" id="LVHG01000026">
    <property type="protein sequence ID" value="OAK66269.1"/>
    <property type="molecule type" value="Genomic_DNA"/>
</dbReference>
<protein>
    <recommendedName>
        <fullName evidence="1">DUF1266 domain-containing protein</fullName>
    </recommendedName>
</protein>
<gene>
    <name evidence="2" type="ORF">A3K87_08815</name>
</gene>
<evidence type="ECO:0000313" key="3">
    <source>
        <dbReference type="Proteomes" id="UP000077852"/>
    </source>
</evidence>
<dbReference type="InterPro" id="IPR009677">
    <property type="entry name" value="DUF1266"/>
</dbReference>
<sequence>MFKLFKELIDSVKEGMAEGRAELAQEAAEREAKLQETGAALDARLAASSRFENFAVALAAVYRETFASDLREAEEARRSAVHLLCIGIADKEIEPWKKLLDRDFSVTDGESAEATVATIAGDLPSQPNDGDLALWIGRASHLATGAAAVGHVEAHTALAWLVPVVELAVERFSGWDDYARNFLAGERDAPGSNFVGRKLLASVTEKLLENERSPWKTVAWPTRDELPALLASRPARENTAGLSPA</sequence>
<name>A0AA91ICM1_VARPD</name>
<feature type="domain" description="DUF1266" evidence="1">
    <location>
        <begin position="80"/>
        <end position="220"/>
    </location>
</feature>
<proteinExistence type="predicted"/>
<dbReference type="Proteomes" id="UP000077852">
    <property type="component" value="Unassembled WGS sequence"/>
</dbReference>
<evidence type="ECO:0000259" key="1">
    <source>
        <dbReference type="Pfam" id="PF06889"/>
    </source>
</evidence>
<organism evidence="2 3">
    <name type="scientific">Variovorax paradoxus</name>
    <dbReference type="NCBI Taxonomy" id="34073"/>
    <lineage>
        <taxon>Bacteria</taxon>
        <taxon>Pseudomonadati</taxon>
        <taxon>Pseudomonadota</taxon>
        <taxon>Betaproteobacteria</taxon>
        <taxon>Burkholderiales</taxon>
        <taxon>Comamonadaceae</taxon>
        <taxon>Variovorax</taxon>
    </lineage>
</organism>
<reference evidence="2 3" key="1">
    <citation type="submission" date="2016-03" db="EMBL/GenBank/DDBJ databases">
        <title>Genome sequence of Variovorax paradoxus KB5.</title>
        <authorList>
            <person name="Jeong H."/>
            <person name="Hong C.E."/>
            <person name="Jo S.H."/>
            <person name="Park J.M."/>
        </authorList>
    </citation>
    <scope>NUCLEOTIDE SEQUENCE [LARGE SCALE GENOMIC DNA]</scope>
    <source>
        <strain evidence="2 3">KB5</strain>
    </source>
</reference>
<comment type="caution">
    <text evidence="2">The sequence shown here is derived from an EMBL/GenBank/DDBJ whole genome shotgun (WGS) entry which is preliminary data.</text>
</comment>
<dbReference type="Pfam" id="PF06889">
    <property type="entry name" value="DUF1266"/>
    <property type="match status" value="1"/>
</dbReference>
<dbReference type="RefSeq" id="WP_159053657.1">
    <property type="nucleotide sequence ID" value="NZ_LVHG01000026.1"/>
</dbReference>
<accession>A0AA91ICM1</accession>
<evidence type="ECO:0000313" key="2">
    <source>
        <dbReference type="EMBL" id="OAK66269.1"/>
    </source>
</evidence>